<sequence length="547" mass="60834">MASAPISWPLPMKAIGAQNLLTMPGGVSQSGYLHKKGGSQFSLMKWPLRFIILHKGCVYYFKSSTSPTPQGAFSLNGYNRPGSNSLANLATCPFPMSPRVMRATEETTSSNVFPFKIVHFSKKHRTWYFSAASEEERKKWMLDLRKEIDYYHDRRESHFPSDPDPDYGSIEKPLDINYNPDNADDDSADEDDEDEDEDYLKPDGSSPPTGASVFCVMAFQKPSLITVGFIVVTNFIVCGRPTVPPPAYPPPPVPFQHKPHSKSESSQSCSKHLLSPVPPAPSRSPPPPAPHSRKPPPLLPPPKPCKPDHPSLKAMLKKQASTVPSNWGRDVKPFVASPATLPICNNLEKKLVLVAAPRSGLSLPLSTSQNLGKRLLEEQAKPAMYKPPTLPKPPPTAAKDKPRGPSLQRSSPDGQSFRSSADEAPAHLKKVKPKQDSDSDDDYENELKPVNHQYEVQPAQQHRGRHVLTSPVTVRNALMFTQVLVVWDVGLNKARNYRLFEEESRVFLEADVTFPSLAALVEYYYLHPLPNHDSLCLQKPYGYTPPR</sequence>
<reference evidence="3 4" key="1">
    <citation type="submission" date="2015-08" db="EMBL/GenBank/DDBJ databases">
        <title>The genome of the Asian arowana (Scleropages formosus).</title>
        <authorList>
            <person name="Tan M.H."/>
            <person name="Gan H.M."/>
            <person name="Croft L.J."/>
            <person name="Austin C.M."/>
        </authorList>
    </citation>
    <scope>NUCLEOTIDE SEQUENCE [LARGE SCALE GENOMIC DNA]</scope>
    <source>
        <strain evidence="3">Aro1</strain>
    </source>
</reference>
<comment type="caution">
    <text evidence="3">The sequence shown here is derived from an EMBL/GenBank/DDBJ whole genome shotgun (WGS) entry which is preliminary data.</text>
</comment>
<feature type="compositionally biased region" description="Acidic residues" evidence="1">
    <location>
        <begin position="182"/>
        <end position="198"/>
    </location>
</feature>
<protein>
    <submittedName>
        <fullName evidence="3">SH3 domain-binding protein 2-like</fullName>
    </submittedName>
</protein>
<organism evidence="3 4">
    <name type="scientific">Scleropages formosus</name>
    <name type="common">Asian bonytongue</name>
    <name type="synonym">Osteoglossum formosum</name>
    <dbReference type="NCBI Taxonomy" id="113540"/>
    <lineage>
        <taxon>Eukaryota</taxon>
        <taxon>Metazoa</taxon>
        <taxon>Chordata</taxon>
        <taxon>Craniata</taxon>
        <taxon>Vertebrata</taxon>
        <taxon>Euteleostomi</taxon>
        <taxon>Actinopterygii</taxon>
        <taxon>Neopterygii</taxon>
        <taxon>Teleostei</taxon>
        <taxon>Osteoglossocephala</taxon>
        <taxon>Osteoglossomorpha</taxon>
        <taxon>Osteoglossiformes</taxon>
        <taxon>Osteoglossidae</taxon>
        <taxon>Scleropages</taxon>
    </lineage>
</organism>
<dbReference type="SUPFAM" id="SSF55550">
    <property type="entry name" value="SH2 domain"/>
    <property type="match status" value="1"/>
</dbReference>
<gene>
    <name evidence="3" type="ORF">Z043_112481</name>
</gene>
<evidence type="ECO:0000259" key="2">
    <source>
        <dbReference type="PROSITE" id="PS50003"/>
    </source>
</evidence>
<dbReference type="InterPro" id="IPR011993">
    <property type="entry name" value="PH-like_dom_sf"/>
</dbReference>
<dbReference type="SMART" id="SM00233">
    <property type="entry name" value="PH"/>
    <property type="match status" value="1"/>
</dbReference>
<dbReference type="EMBL" id="JARO02004276">
    <property type="protein sequence ID" value="KPP68809.1"/>
    <property type="molecule type" value="Genomic_DNA"/>
</dbReference>
<dbReference type="GO" id="GO:0007165">
    <property type="term" value="P:signal transduction"/>
    <property type="evidence" value="ECO:0007669"/>
    <property type="project" value="InterPro"/>
</dbReference>
<evidence type="ECO:0000313" key="3">
    <source>
        <dbReference type="EMBL" id="KPP68809.1"/>
    </source>
</evidence>
<feature type="region of interest" description="Disordered" evidence="1">
    <location>
        <begin position="249"/>
        <end position="326"/>
    </location>
</feature>
<accession>A0A0N8JZA7</accession>
<dbReference type="AlphaFoldDB" id="A0A0N8JZA7"/>
<evidence type="ECO:0000313" key="4">
    <source>
        <dbReference type="Proteomes" id="UP000034805"/>
    </source>
</evidence>
<dbReference type="Gene3D" id="2.30.29.30">
    <property type="entry name" value="Pleckstrin-homology domain (PH domain)/Phosphotyrosine-binding domain (PTB)"/>
    <property type="match status" value="1"/>
</dbReference>
<dbReference type="InterPro" id="IPR035848">
    <property type="entry name" value="SH3BP2"/>
</dbReference>
<dbReference type="SUPFAM" id="SSF50729">
    <property type="entry name" value="PH domain-like"/>
    <property type="match status" value="1"/>
</dbReference>
<dbReference type="PANTHER" id="PTHR15126">
    <property type="entry name" value="SH3-BINDING"/>
    <property type="match status" value="1"/>
</dbReference>
<dbReference type="GO" id="GO:0017124">
    <property type="term" value="F:SH3 domain binding"/>
    <property type="evidence" value="ECO:0007669"/>
    <property type="project" value="TreeGrafter"/>
</dbReference>
<dbReference type="PROSITE" id="PS50003">
    <property type="entry name" value="PH_DOMAIN"/>
    <property type="match status" value="1"/>
</dbReference>
<dbReference type="PANTHER" id="PTHR15126:SF4">
    <property type="entry name" value="SH3 DOMAIN-BINDING PROTEIN 2"/>
    <property type="match status" value="1"/>
</dbReference>
<dbReference type="FunFam" id="2.30.29.30:FF:000147">
    <property type="entry name" value="SH3 domain-binding protein 2 isoform X2"/>
    <property type="match status" value="1"/>
</dbReference>
<feature type="compositionally biased region" description="Polar residues" evidence="1">
    <location>
        <begin position="407"/>
        <end position="419"/>
    </location>
</feature>
<name>A0A0N8JZA7_SCLFO</name>
<evidence type="ECO:0000256" key="1">
    <source>
        <dbReference type="SAM" id="MobiDB-lite"/>
    </source>
</evidence>
<feature type="region of interest" description="Disordered" evidence="1">
    <location>
        <begin position="379"/>
        <end position="445"/>
    </location>
</feature>
<feature type="region of interest" description="Disordered" evidence="1">
    <location>
        <begin position="155"/>
        <end position="206"/>
    </location>
</feature>
<dbReference type="Proteomes" id="UP000034805">
    <property type="component" value="Unassembled WGS sequence"/>
</dbReference>
<dbReference type="Gene3D" id="3.30.505.10">
    <property type="entry name" value="SH2 domain"/>
    <property type="match status" value="1"/>
</dbReference>
<dbReference type="Pfam" id="PF00169">
    <property type="entry name" value="PH"/>
    <property type="match status" value="1"/>
</dbReference>
<dbReference type="CDD" id="cd13308">
    <property type="entry name" value="PH_3BP2"/>
    <property type="match status" value="1"/>
</dbReference>
<dbReference type="InterPro" id="IPR001849">
    <property type="entry name" value="PH_domain"/>
</dbReference>
<dbReference type="InterPro" id="IPR036860">
    <property type="entry name" value="SH2_dom_sf"/>
</dbReference>
<feature type="domain" description="PH" evidence="2">
    <location>
        <begin position="26"/>
        <end position="149"/>
    </location>
</feature>
<feature type="compositionally biased region" description="Low complexity" evidence="1">
    <location>
        <begin position="264"/>
        <end position="275"/>
    </location>
</feature>
<feature type="compositionally biased region" description="Pro residues" evidence="1">
    <location>
        <begin position="276"/>
        <end position="304"/>
    </location>
</feature>
<proteinExistence type="predicted"/>